<dbReference type="eggNOG" id="COG1804">
    <property type="taxonomic scope" value="Bacteria"/>
</dbReference>
<dbReference type="InterPro" id="IPR044855">
    <property type="entry name" value="CoA-Trfase_III_dom3_sf"/>
</dbReference>
<dbReference type="SUPFAM" id="SSF89796">
    <property type="entry name" value="CoA-transferase family III (CaiB/BaiF)"/>
    <property type="match status" value="1"/>
</dbReference>
<dbReference type="STRING" id="1790.A5645_17435"/>
<dbReference type="RefSeq" id="WP_065123850.1">
    <property type="nucleotide sequence ID" value="NZ_LZKQ01000332.1"/>
</dbReference>
<dbReference type="AlphaFoldDB" id="A0A1A3BE89"/>
<organism evidence="1 2">
    <name type="scientific">Mycobacterium asiaticum</name>
    <dbReference type="NCBI Taxonomy" id="1790"/>
    <lineage>
        <taxon>Bacteria</taxon>
        <taxon>Bacillati</taxon>
        <taxon>Actinomycetota</taxon>
        <taxon>Actinomycetes</taxon>
        <taxon>Mycobacteriales</taxon>
        <taxon>Mycobacteriaceae</taxon>
        <taxon>Mycobacterium</taxon>
    </lineage>
</organism>
<reference evidence="1 2" key="1">
    <citation type="submission" date="2016-06" db="EMBL/GenBank/DDBJ databases">
        <authorList>
            <person name="Kjaerup R.B."/>
            <person name="Dalgaard T.S."/>
            <person name="Juul-Madsen H.R."/>
        </authorList>
    </citation>
    <scope>NUCLEOTIDE SEQUENCE [LARGE SCALE GENOMIC DNA]</scope>
    <source>
        <strain evidence="1 2">1081914.2</strain>
    </source>
</reference>
<dbReference type="Gene3D" id="3.30.1540.10">
    <property type="entry name" value="formyl-coa transferase, domain 3"/>
    <property type="match status" value="1"/>
</dbReference>
<dbReference type="InterPro" id="IPR050509">
    <property type="entry name" value="CoA-transferase_III"/>
</dbReference>
<name>A0A1A3BE89_MYCAS</name>
<dbReference type="PANTHER" id="PTHR48228:SF2">
    <property type="entry name" value="E-CINNAMOYL-COA:R-PHENYLLACTATE COA TRANSFERASE LARGE SUBUNIT"/>
    <property type="match status" value="1"/>
</dbReference>
<dbReference type="InterPro" id="IPR023606">
    <property type="entry name" value="CoA-Trfase_III_dom_1_sf"/>
</dbReference>
<accession>A0A1A3BE89</accession>
<comment type="caution">
    <text evidence="1">The sequence shown here is derived from an EMBL/GenBank/DDBJ whole genome shotgun (WGS) entry which is preliminary data.</text>
</comment>
<evidence type="ECO:0000313" key="2">
    <source>
        <dbReference type="Proteomes" id="UP000093795"/>
    </source>
</evidence>
<dbReference type="Gene3D" id="3.40.50.10540">
    <property type="entry name" value="Crotonobetainyl-coa:carnitine coa-transferase, domain 1"/>
    <property type="match status" value="1"/>
</dbReference>
<dbReference type="GO" id="GO:0003824">
    <property type="term" value="F:catalytic activity"/>
    <property type="evidence" value="ECO:0007669"/>
    <property type="project" value="InterPro"/>
</dbReference>
<proteinExistence type="predicted"/>
<dbReference type="InterPro" id="IPR003673">
    <property type="entry name" value="CoA-Trfase_fam_III"/>
</dbReference>
<dbReference type="PANTHER" id="PTHR48228">
    <property type="entry name" value="SUCCINYL-COA--D-CITRAMALATE COA-TRANSFERASE"/>
    <property type="match status" value="1"/>
</dbReference>
<dbReference type="EMBL" id="LZKQ01000332">
    <property type="protein sequence ID" value="OBI72658.1"/>
    <property type="molecule type" value="Genomic_DNA"/>
</dbReference>
<evidence type="ECO:0000313" key="1">
    <source>
        <dbReference type="EMBL" id="OBI72658.1"/>
    </source>
</evidence>
<dbReference type="Proteomes" id="UP000093795">
    <property type="component" value="Unassembled WGS sequence"/>
</dbReference>
<sequence>MAGIRVLEVAQFTFVPAAGAILADWGADVIKVEHPLRGDTQRGFLNMGGIQVDPERHPLMEHPNRGKRSVGIDISTPGGQEVIYELAKSSDVFLTNYMPAQRQKNKFDVEHIRAANPDIVYARGSAYGDKGPERDVGGYDGTAFWTRSGVGHSLTPAELGGALGQGIPAFGDSIGGMFIAGGISAALLHRERTGEAVELDVSLLSTAWWAAGASVTQGMETGEVMRSHMPGSLAPSVNPFMANYLTSDGGTINLCIISPTGLIRDTFEHLGIPDAADDPRFSEVLPLIQNADAAAELIAEAFAARPFEYWRQHLKTMRGQWAPFQSLLDLATDEQAIANDMIAEVEVVSGGAPFRVVRGPVQFNHEPLETTRSPQASEHTEIVLMELGMDWDRIAELKEAGAIA</sequence>
<gene>
    <name evidence="1" type="ORF">A9X01_08065</name>
</gene>
<dbReference type="Pfam" id="PF02515">
    <property type="entry name" value="CoA_transf_3"/>
    <property type="match status" value="1"/>
</dbReference>
<dbReference type="OrthoDB" id="9797653at2"/>
<protein>
    <submittedName>
        <fullName evidence="1">Carnitine dehydratase</fullName>
    </submittedName>
</protein>